<dbReference type="OrthoDB" id="9806925at2"/>
<proteinExistence type="inferred from homology"/>
<evidence type="ECO:0000259" key="2">
    <source>
        <dbReference type="PROSITE" id="PS51385"/>
    </source>
</evidence>
<feature type="binding site" evidence="1">
    <location>
        <position position="168"/>
    </location>
    <ligand>
        <name>K(+)</name>
        <dbReference type="ChEBI" id="CHEBI:29103"/>
    </ligand>
</feature>
<evidence type="ECO:0000256" key="1">
    <source>
        <dbReference type="HAMAP-Rule" id="MF_01966"/>
    </source>
</evidence>
<comment type="function">
    <text evidence="1">Catalyzes the epimerization of the S- and R-forms of NAD(P)HX, a damaged form of NAD(P)H that is a result of enzymatic or heat-dependent hydration. This is a prerequisite for the S-specific NAD(P)H-hydrate dehydratase to allow the repair of both epimers of NAD(P)HX.</text>
</comment>
<dbReference type="EMBL" id="CP036291">
    <property type="protein sequence ID" value="QDU88321.1"/>
    <property type="molecule type" value="Genomic_DNA"/>
</dbReference>
<keyword evidence="1" id="KW-0520">NAD</keyword>
<comment type="similarity">
    <text evidence="1">Belongs to the NnrE/AIBP family.</text>
</comment>
<dbReference type="InterPro" id="IPR036652">
    <property type="entry name" value="YjeF_N_dom_sf"/>
</dbReference>
<dbReference type="InterPro" id="IPR004443">
    <property type="entry name" value="YjeF_N_dom"/>
</dbReference>
<comment type="catalytic activity">
    <reaction evidence="1">
        <text>(6R)-NADHX = (6S)-NADHX</text>
        <dbReference type="Rhea" id="RHEA:32215"/>
        <dbReference type="ChEBI" id="CHEBI:64074"/>
        <dbReference type="ChEBI" id="CHEBI:64075"/>
        <dbReference type="EC" id="5.1.99.6"/>
    </reaction>
</comment>
<organism evidence="3 4">
    <name type="scientific">Pirellulimonas nuda</name>
    <dbReference type="NCBI Taxonomy" id="2528009"/>
    <lineage>
        <taxon>Bacteria</taxon>
        <taxon>Pseudomonadati</taxon>
        <taxon>Planctomycetota</taxon>
        <taxon>Planctomycetia</taxon>
        <taxon>Pirellulales</taxon>
        <taxon>Lacipirellulaceae</taxon>
        <taxon>Pirellulimonas</taxon>
    </lineage>
</organism>
<accession>A0A518DA07</accession>
<dbReference type="HAMAP" id="MF_01966">
    <property type="entry name" value="NADHX_epimerase"/>
    <property type="match status" value="1"/>
</dbReference>
<reference evidence="3 4" key="1">
    <citation type="submission" date="2019-02" db="EMBL/GenBank/DDBJ databases">
        <title>Deep-cultivation of Planctomycetes and their phenomic and genomic characterization uncovers novel biology.</title>
        <authorList>
            <person name="Wiegand S."/>
            <person name="Jogler M."/>
            <person name="Boedeker C."/>
            <person name="Pinto D."/>
            <person name="Vollmers J."/>
            <person name="Rivas-Marin E."/>
            <person name="Kohn T."/>
            <person name="Peeters S.H."/>
            <person name="Heuer A."/>
            <person name="Rast P."/>
            <person name="Oberbeckmann S."/>
            <person name="Bunk B."/>
            <person name="Jeske O."/>
            <person name="Meyerdierks A."/>
            <person name="Storesund J.E."/>
            <person name="Kallscheuer N."/>
            <person name="Luecker S."/>
            <person name="Lage O.M."/>
            <person name="Pohl T."/>
            <person name="Merkel B.J."/>
            <person name="Hornburger P."/>
            <person name="Mueller R.-W."/>
            <person name="Bruemmer F."/>
            <person name="Labrenz M."/>
            <person name="Spormann A.M."/>
            <person name="Op den Camp H."/>
            <person name="Overmann J."/>
            <person name="Amann R."/>
            <person name="Jetten M.S.M."/>
            <person name="Mascher T."/>
            <person name="Medema M.H."/>
            <person name="Devos D.P."/>
            <person name="Kaster A.-K."/>
            <person name="Ovreas L."/>
            <person name="Rohde M."/>
            <person name="Galperin M.Y."/>
            <person name="Jogler C."/>
        </authorList>
    </citation>
    <scope>NUCLEOTIDE SEQUENCE [LARGE SCALE GENOMIC DNA]</scope>
    <source>
        <strain evidence="3 4">Pla175</strain>
    </source>
</reference>
<dbReference type="GO" id="GO:0000166">
    <property type="term" value="F:nucleotide binding"/>
    <property type="evidence" value="ECO:0007669"/>
    <property type="project" value="UniProtKB-KW"/>
</dbReference>
<feature type="binding site" evidence="1">
    <location>
        <position position="59"/>
    </location>
    <ligand>
        <name>K(+)</name>
        <dbReference type="ChEBI" id="CHEBI:29103"/>
    </ligand>
</feature>
<comment type="cofactor">
    <cofactor evidence="1">
        <name>K(+)</name>
        <dbReference type="ChEBI" id="CHEBI:29103"/>
    </cofactor>
    <text evidence="1">Binds 1 potassium ion per subunit.</text>
</comment>
<dbReference type="SUPFAM" id="SSF64153">
    <property type="entry name" value="YjeF N-terminal domain-like"/>
    <property type="match status" value="1"/>
</dbReference>
<name>A0A518DA07_9BACT</name>
<keyword evidence="1" id="KW-0521">NADP</keyword>
<dbReference type="GO" id="GO:0052856">
    <property type="term" value="F:NAD(P)HX epimerase activity"/>
    <property type="evidence" value="ECO:0007669"/>
    <property type="project" value="UniProtKB-UniRule"/>
</dbReference>
<protein>
    <recommendedName>
        <fullName evidence="1">NAD(P)H-hydrate epimerase</fullName>
        <ecNumber evidence="1">5.1.99.6</ecNumber>
    </recommendedName>
    <alternativeName>
        <fullName evidence="1">NAD(P)HX epimerase</fullName>
    </alternativeName>
</protein>
<feature type="binding site" evidence="1">
    <location>
        <begin position="136"/>
        <end position="142"/>
    </location>
    <ligand>
        <name>(6S)-NADPHX</name>
        <dbReference type="ChEBI" id="CHEBI:64076"/>
    </ligand>
</feature>
<gene>
    <name evidence="3" type="primary">nnr_2</name>
    <name evidence="1" type="synonym">nnrE</name>
    <name evidence="3" type="ORF">Pla175_16960</name>
</gene>
<evidence type="ECO:0000313" key="3">
    <source>
        <dbReference type="EMBL" id="QDU88321.1"/>
    </source>
</evidence>
<dbReference type="GO" id="GO:0046872">
    <property type="term" value="F:metal ion binding"/>
    <property type="evidence" value="ECO:0007669"/>
    <property type="project" value="UniProtKB-KW"/>
</dbReference>
<feature type="binding site" evidence="1">
    <location>
        <position position="132"/>
    </location>
    <ligand>
        <name>K(+)</name>
        <dbReference type="ChEBI" id="CHEBI:29103"/>
    </ligand>
</feature>
<keyword evidence="4" id="KW-1185">Reference proteome</keyword>
<dbReference type="RefSeq" id="WP_145283116.1">
    <property type="nucleotide sequence ID" value="NZ_CP036291.1"/>
</dbReference>
<dbReference type="KEGG" id="pnd:Pla175_16960"/>
<sequence>MQGPRISRDEARRFDRYAIETLGVPSIVLMENAARGCLEVLLNQESPGPYLVCCGKGNNAGDGFALARLLRTEGREVRVALFAAPSELAGDALLNYEVLTRLNVPILDASVAESEEALATALGAMPEGWIIDALLGTGATGAPRPPLDAAIRWMNAQGASRLAVDLPSGLDCDTGEPADPTVRADVTVTMVAPKLGFNEEGARPLLGDCYVVDIGAPFDATVSSWDGGLANNAETSVTGIDGGS</sequence>
<dbReference type="PROSITE" id="PS51385">
    <property type="entry name" value="YJEF_N"/>
    <property type="match status" value="1"/>
</dbReference>
<keyword evidence="1" id="KW-0479">Metal-binding</keyword>
<dbReference type="Gene3D" id="3.40.50.10260">
    <property type="entry name" value="YjeF N-terminal domain"/>
    <property type="match status" value="1"/>
</dbReference>
<dbReference type="AlphaFoldDB" id="A0A518DA07"/>
<dbReference type="NCBIfam" id="TIGR00197">
    <property type="entry name" value="yjeF_nterm"/>
    <property type="match status" value="1"/>
</dbReference>
<dbReference type="Pfam" id="PF03853">
    <property type="entry name" value="YjeF_N"/>
    <property type="match status" value="1"/>
</dbReference>
<comment type="catalytic activity">
    <reaction evidence="1">
        <text>(6R)-NADPHX = (6S)-NADPHX</text>
        <dbReference type="Rhea" id="RHEA:32227"/>
        <dbReference type="ChEBI" id="CHEBI:64076"/>
        <dbReference type="ChEBI" id="CHEBI:64077"/>
        <dbReference type="EC" id="5.1.99.6"/>
    </reaction>
</comment>
<feature type="binding site" evidence="1">
    <location>
        <position position="165"/>
    </location>
    <ligand>
        <name>(6S)-NADPHX</name>
        <dbReference type="ChEBI" id="CHEBI:64076"/>
    </ligand>
</feature>
<keyword evidence="1" id="KW-0630">Potassium</keyword>
<dbReference type="EC" id="5.1.99.6" evidence="1"/>
<comment type="caution">
    <text evidence="1">Lacks conserved residue(s) required for the propagation of feature annotation.</text>
</comment>
<feature type="domain" description="YjeF N-terminal" evidence="2">
    <location>
        <begin position="11"/>
        <end position="222"/>
    </location>
</feature>
<dbReference type="Proteomes" id="UP000317429">
    <property type="component" value="Chromosome"/>
</dbReference>
<keyword evidence="1" id="KW-0413">Isomerase</keyword>
<evidence type="ECO:0000313" key="4">
    <source>
        <dbReference type="Proteomes" id="UP000317429"/>
    </source>
</evidence>
<keyword evidence="1" id="KW-0547">Nucleotide-binding</keyword>